<sequence length="105" mass="11989">MKFSRMAERQIRKAQAEGQFDNLKGAGKPLDMSGDGSADAVGFRIMAEAGALPREIELRKAVEEQTRILHAAPDEETRRREMKKLADLQLRLDIEQEARRRFYGD</sequence>
<dbReference type="PANTHER" id="PTHR39158">
    <property type="entry name" value="OS08G0560600 PROTEIN"/>
    <property type="match status" value="1"/>
</dbReference>
<dbReference type="PANTHER" id="PTHR39158:SF1">
    <property type="entry name" value="DNAJ HOMOLOG SUBFAMILY C MEMBER 28"/>
    <property type="match status" value="1"/>
</dbReference>
<dbReference type="InterPro" id="IPR018961">
    <property type="entry name" value="DnaJ_homolog_subfam-C_membr-28"/>
</dbReference>
<feature type="domain" description="DnaJ homologue subfamily C member 28 conserved" evidence="2">
    <location>
        <begin position="6"/>
        <end position="67"/>
    </location>
</feature>
<comment type="caution">
    <text evidence="3">The sequence shown here is derived from an EMBL/GenBank/DDBJ whole genome shotgun (WGS) entry which is preliminary data.</text>
</comment>
<gene>
    <name evidence="3" type="ORF">RGD00_18205</name>
</gene>
<reference evidence="3 4" key="1">
    <citation type="submission" date="2023-09" db="EMBL/GenBank/DDBJ databases">
        <title>Xinfangfangia sedmenti sp. nov., isolated the sedment.</title>
        <authorList>
            <person name="Xu L."/>
        </authorList>
    </citation>
    <scope>NUCLEOTIDE SEQUENCE [LARGE SCALE GENOMIC DNA]</scope>
    <source>
        <strain evidence="3 4">LG-4</strain>
    </source>
</reference>
<dbReference type="EMBL" id="JAVKPH010000028">
    <property type="protein sequence ID" value="MDR5654549.1"/>
    <property type="molecule type" value="Genomic_DNA"/>
</dbReference>
<keyword evidence="4" id="KW-1185">Reference proteome</keyword>
<accession>A0ABU1FDK2</accession>
<dbReference type="Pfam" id="PF09350">
    <property type="entry name" value="DJC28_CD"/>
    <property type="match status" value="1"/>
</dbReference>
<evidence type="ECO:0000313" key="4">
    <source>
        <dbReference type="Proteomes" id="UP001247754"/>
    </source>
</evidence>
<evidence type="ECO:0000256" key="1">
    <source>
        <dbReference type="SAM" id="MobiDB-lite"/>
    </source>
</evidence>
<name>A0ABU1FDK2_9RHOB</name>
<evidence type="ECO:0000313" key="3">
    <source>
        <dbReference type="EMBL" id="MDR5654549.1"/>
    </source>
</evidence>
<proteinExistence type="predicted"/>
<dbReference type="Proteomes" id="UP001247754">
    <property type="component" value="Unassembled WGS sequence"/>
</dbReference>
<organism evidence="3 4">
    <name type="scientific">Ruixingdingia sedimenti</name>
    <dbReference type="NCBI Taxonomy" id="3073604"/>
    <lineage>
        <taxon>Bacteria</taxon>
        <taxon>Pseudomonadati</taxon>
        <taxon>Pseudomonadota</taxon>
        <taxon>Alphaproteobacteria</taxon>
        <taxon>Rhodobacterales</taxon>
        <taxon>Paracoccaceae</taxon>
        <taxon>Ruixingdingia</taxon>
    </lineage>
</organism>
<evidence type="ECO:0000259" key="2">
    <source>
        <dbReference type="Pfam" id="PF09350"/>
    </source>
</evidence>
<dbReference type="RefSeq" id="WP_310458705.1">
    <property type="nucleotide sequence ID" value="NZ_JAVKPH010000028.1"/>
</dbReference>
<feature type="compositionally biased region" description="Basic and acidic residues" evidence="1">
    <location>
        <begin position="1"/>
        <end position="15"/>
    </location>
</feature>
<dbReference type="InterPro" id="IPR052573">
    <property type="entry name" value="DnaJ_C_subfamily_28"/>
</dbReference>
<feature type="region of interest" description="Disordered" evidence="1">
    <location>
        <begin position="1"/>
        <end position="34"/>
    </location>
</feature>
<protein>
    <submittedName>
        <fullName evidence="3">DUF1992 domain-containing protein</fullName>
    </submittedName>
</protein>